<protein>
    <submittedName>
        <fullName evidence="3">FG-GAP repeat protein</fullName>
    </submittedName>
</protein>
<evidence type="ECO:0000259" key="2">
    <source>
        <dbReference type="PROSITE" id="PS51695"/>
    </source>
</evidence>
<organism evidence="3 4">
    <name type="scientific">Telmatocola sphagniphila</name>
    <dbReference type="NCBI Taxonomy" id="1123043"/>
    <lineage>
        <taxon>Bacteria</taxon>
        <taxon>Pseudomonadati</taxon>
        <taxon>Planctomycetota</taxon>
        <taxon>Planctomycetia</taxon>
        <taxon>Gemmatales</taxon>
        <taxon>Gemmataceae</taxon>
    </lineage>
</organism>
<gene>
    <name evidence="3" type="ORF">KIH39_00470</name>
</gene>
<dbReference type="EMBL" id="CP074694">
    <property type="protein sequence ID" value="QVL32426.1"/>
    <property type="molecule type" value="Genomic_DNA"/>
</dbReference>
<dbReference type="RefSeq" id="WP_213497318.1">
    <property type="nucleotide sequence ID" value="NZ_CP074694.1"/>
</dbReference>
<evidence type="ECO:0000313" key="4">
    <source>
        <dbReference type="Proteomes" id="UP000676194"/>
    </source>
</evidence>
<dbReference type="Proteomes" id="UP000676194">
    <property type="component" value="Chromosome"/>
</dbReference>
<evidence type="ECO:0000256" key="1">
    <source>
        <dbReference type="ARBA" id="ARBA00022729"/>
    </source>
</evidence>
<name>A0A8E6EYJ2_9BACT</name>
<dbReference type="InterPro" id="IPR050819">
    <property type="entry name" value="Tripeptidyl-peptidase_I"/>
</dbReference>
<dbReference type="KEGG" id="tsph:KIH39_00470"/>
<dbReference type="PANTHER" id="PTHR14218:SF15">
    <property type="entry name" value="TRIPEPTIDYL-PEPTIDASE 1"/>
    <property type="match status" value="1"/>
</dbReference>
<reference evidence="3" key="1">
    <citation type="submission" date="2021-05" db="EMBL/GenBank/DDBJ databases">
        <title>Complete genome sequence of the cellulolytic planctomycete Telmatocola sphagniphila SP2T and characterization of the first cellulase from planctomycetes.</title>
        <authorList>
            <person name="Rakitin A.L."/>
            <person name="Beletsky A.V."/>
            <person name="Naumoff D.G."/>
            <person name="Kulichevskaya I.S."/>
            <person name="Mardanov A.V."/>
            <person name="Ravin N.V."/>
            <person name="Dedysh S.N."/>
        </authorList>
    </citation>
    <scope>NUCLEOTIDE SEQUENCE</scope>
    <source>
        <strain evidence="3">SP2T</strain>
    </source>
</reference>
<accession>A0A8E6EYJ2</accession>
<dbReference type="GO" id="GO:0006508">
    <property type="term" value="P:proteolysis"/>
    <property type="evidence" value="ECO:0007669"/>
    <property type="project" value="InterPro"/>
</dbReference>
<dbReference type="CDD" id="cd04056">
    <property type="entry name" value="Peptidases_S53"/>
    <property type="match status" value="1"/>
</dbReference>
<dbReference type="SUPFAM" id="SSF69318">
    <property type="entry name" value="Integrin alpha N-terminal domain"/>
    <property type="match status" value="1"/>
</dbReference>
<dbReference type="InterPro" id="IPR036852">
    <property type="entry name" value="Peptidase_S8/S53_dom_sf"/>
</dbReference>
<keyword evidence="1" id="KW-0732">Signal</keyword>
<keyword evidence="4" id="KW-1185">Reference proteome</keyword>
<proteinExistence type="predicted"/>
<dbReference type="GO" id="GO:0008240">
    <property type="term" value="F:tripeptidyl-peptidase activity"/>
    <property type="evidence" value="ECO:0007669"/>
    <property type="project" value="TreeGrafter"/>
</dbReference>
<dbReference type="GO" id="GO:0004252">
    <property type="term" value="F:serine-type endopeptidase activity"/>
    <property type="evidence" value="ECO:0007669"/>
    <property type="project" value="InterPro"/>
</dbReference>
<dbReference type="Gene3D" id="2.130.10.130">
    <property type="entry name" value="Integrin alpha, N-terminal"/>
    <property type="match status" value="2"/>
</dbReference>
<evidence type="ECO:0000313" key="3">
    <source>
        <dbReference type="EMBL" id="QVL32426.1"/>
    </source>
</evidence>
<dbReference type="InterPro" id="IPR028994">
    <property type="entry name" value="Integrin_alpha_N"/>
</dbReference>
<dbReference type="Gene3D" id="3.40.50.200">
    <property type="entry name" value="Peptidase S8/S53 domain"/>
    <property type="match status" value="1"/>
</dbReference>
<dbReference type="Pfam" id="PF13517">
    <property type="entry name" value="FG-GAP_3"/>
    <property type="match status" value="1"/>
</dbReference>
<feature type="domain" description="Peptidase S53" evidence="2">
    <location>
        <begin position="45"/>
        <end position="401"/>
    </location>
</feature>
<dbReference type="InterPro" id="IPR030400">
    <property type="entry name" value="Sedolisin_dom"/>
</dbReference>
<dbReference type="PANTHER" id="PTHR14218">
    <property type="entry name" value="PROTEASE S8 TRIPEPTIDYL PEPTIDASE I CLN2"/>
    <property type="match status" value="1"/>
</dbReference>
<dbReference type="PROSITE" id="PS51695">
    <property type="entry name" value="SEDOLISIN"/>
    <property type="match status" value="1"/>
</dbReference>
<dbReference type="SUPFAM" id="SSF52743">
    <property type="entry name" value="Subtilisin-like"/>
    <property type="match status" value="1"/>
</dbReference>
<dbReference type="InterPro" id="IPR013517">
    <property type="entry name" value="FG-GAP"/>
</dbReference>
<sequence length="1843" mass="188528">MIRRRLSKWIKSHLPLNFDGLRERKIHRSALSVMQLEDRRVLVSGLTPAQLLHAYGIDYTHYGNIIGNGAGQTIAIVDAFDNPALLSSTDPNYAGSDLAEFDAYFGLPDPPSFTKIAQDGSTNYPASDLGWAGEEALDVEWAHALAPMANIILIEATDSSGNNLYAAVNYAKTIPGVSVVSMSFGADGDDGTASDNEIFTTPAGHQGIAFVKASGDSGSPGGEKYPNVIVVGGTTLNLNSDNTMQSQTAWSGSGGGLASTFARPTYQNGFNISQYRGIPDVSFDADPASGVAVYDRFSNGEQDPWEQVGGTSLATPCWAAILSITDQFRVAAGKTTLDGATQVLPALYDISSAGIYGASSYDYYDVTSGSNGSYNAGPGYDLVTGLGTPYVNLLANDLAGVNGDLEYFAPNSGTNNISVQVSNGYIQIFDNNVLVSGKSISTTNNVIIHGAAGVTNNVDVTSSYDSVQIPFDFIGDPTGTNSLTIEGTTTADQIIINPSLVEVNYTNITYSNVTNLIANGNGGGDVFDVTPSTSTFITVNGGSPGASLDYHALGTINYTSPTSGTITASGYPIFTFTGINSLTTDNNLVFFAPSGQVNNIIVQLNAGNIQILDNSVVEVSRPITSTAEVIVRGAALSENDVTCEPDFDALNIPFQFLGGIGGTNTLTIVGEVTYDNFTVNSTSVVMDSKNFTYSNVQSLTVEGNGGTDYFDVTPSASTSYTIIGGFPDGTIYYHGAGAINYTSSDSGTISAIGYANLTFSQISKVILSGELIYSIPAYSSHNVTVQVAGGIVEILDNGVIQVAGAAVDTTKVLLYGGDSSNDVIVSDTTFTSTTIPIYYTAGNGSTNLLQIEGGTAADNFTIGSTTTSVNGKLFNYTGLQTLIADGNGGGDTFDVTPSTTMTIDVNGGTPGGTLTYEAVGEFTYLSPTTGAINATGTQPVNYTGIVNKVNFPLGFILELVGNAPSGSTDTFTIASGGSGNGLVANVNGITPTSYVNGTILGVVVTGSTNNDNLVIDNSNGFVAGFITFNGGSATNLLNIVGAPGTSIARETVTMNGTNSGTVILDPTGALGVGATSGNKTTGNVIFNDVPTLLSTTPVGELDFIGSTSAETYTLNDGSLVSGSQMLQLQDATTTSTETLNTSNAGTLTINGFGGTDTFNLNEKLQPTGIGAVKVYGNELTNGTLNTSTSNDTFIVNSTAPGITTTVTGGTTSSFQLNGSGLAGNNYFLGNAGTASFVLNTGTGITATSVNLSGGASSSADTFVVNGITSATNNVALKLGLTPFGQSLQGLGTNVQFDSLPNFTFNGGASVNNFSVIDSTGNVYGTVGPKTLNLASGMIYRPLSSTSGDVRFNVGNSGLPLNGNQTPFIKFNNITGSLSLNGDGTNSASKDILTILGVSATGSSSGSVFGEVTAANPSDQVMISDSLVTISNASLGTLLAVNLNPGTFSTIMYRAGNKNRPNGDTINVVPSKKVNLLIDGMGGKLANTINIVGTASKTYTNITTPSLGGPQLRVTQSTGASVGLINVSGIQGVGLIAVSVAYGGLPLVNVYDPSNLTTPKFVLQPFATEYRGGIEVAVGDVNGDGVPDIVCMAGIGGDAHIVVFSGIDGSILQSYFAYANYEGQASIAVGDVNGDGYADIITGSGVGTAPHVKVFSGKDGSLLQSFYAFSTGFLGGINVAAGDVEDTGISDIIVGAASGSSPHVEVFRGTDLTLIRSFLAFAPGFLGGVDVASVDLNGDGHADLVVAAASGNDPHVEVFDGVTNNLIASFLVPNNYPSGTASASTPGNLNIGTASGANGIGQILVGRSNSTTIQRFQLLPTLAPLTPLNAFDSATGWGVYVGGA</sequence>